<feature type="domain" description="N-acetyltransferase" evidence="1">
    <location>
        <begin position="2"/>
        <end position="165"/>
    </location>
</feature>
<dbReference type="KEGG" id="mbas:ALGA_1366"/>
<dbReference type="Proteomes" id="UP000218267">
    <property type="component" value="Chromosome"/>
</dbReference>
<name>A0A1Y1CHI9_9BACT</name>
<dbReference type="CDD" id="cd04301">
    <property type="entry name" value="NAT_SF"/>
    <property type="match status" value="1"/>
</dbReference>
<dbReference type="OrthoDB" id="9811523at2"/>
<evidence type="ECO:0000313" key="3">
    <source>
        <dbReference type="Proteomes" id="UP000218267"/>
    </source>
</evidence>
<reference evidence="2 3" key="1">
    <citation type="journal article" date="2018" name="Mar. Genomics">
        <title>Complete genome sequence of Marinifilaceae bacterium strain SPP2, isolated from the Antarctic marine sediment.</title>
        <authorList>
            <person name="Watanabe M."/>
            <person name="Kojima H."/>
            <person name="Fukui M."/>
        </authorList>
    </citation>
    <scope>NUCLEOTIDE SEQUENCE [LARGE SCALE GENOMIC DNA]</scope>
    <source>
        <strain evidence="2 3">SPP2</strain>
    </source>
</reference>
<keyword evidence="3" id="KW-1185">Reference proteome</keyword>
<keyword evidence="2" id="KW-0808">Transferase</keyword>
<dbReference type="InterPro" id="IPR016181">
    <property type="entry name" value="Acyl_CoA_acyltransferase"/>
</dbReference>
<dbReference type="Pfam" id="PF13302">
    <property type="entry name" value="Acetyltransf_3"/>
    <property type="match status" value="1"/>
</dbReference>
<dbReference type="PROSITE" id="PS51186">
    <property type="entry name" value="GNAT"/>
    <property type="match status" value="1"/>
</dbReference>
<dbReference type="PANTHER" id="PTHR43415">
    <property type="entry name" value="SPERMIDINE N(1)-ACETYLTRANSFERASE"/>
    <property type="match status" value="1"/>
</dbReference>
<dbReference type="InterPro" id="IPR000182">
    <property type="entry name" value="GNAT_dom"/>
</dbReference>
<sequence>MITLKPLTPENLPPFYKWIRDEEAIIYSLSIFQGMKTDQQIKDWYLQAISDSRNSNHGIFVDGVFVGYAGISGMSKINKSGEYFIFIGDKNYWGKGIGTQVTQMIVKMGFEELGLNRIMLSVSVPNTAGVKAYERAGFVMEGRYREAALRNGEYHDKFVMSILKSEWES</sequence>
<dbReference type="AlphaFoldDB" id="A0A1Y1CHI9"/>
<dbReference type="SUPFAM" id="SSF55729">
    <property type="entry name" value="Acyl-CoA N-acyltransferases (Nat)"/>
    <property type="match status" value="1"/>
</dbReference>
<reference evidence="3" key="2">
    <citation type="journal article" date="2020" name="Antonie Van Leeuwenhoek">
        <title>Labilibaculum antarcticum sp. nov., a novel facultative anaerobic, psychrotorelant bacterium isolated from marine sediment of Antarctica.</title>
        <authorList>
            <person name="Watanabe M."/>
            <person name="Kojima H."/>
            <person name="Fukui M."/>
        </authorList>
    </citation>
    <scope>NUCLEOTIDE SEQUENCE [LARGE SCALE GENOMIC DNA]</scope>
    <source>
        <strain evidence="3">SPP2</strain>
    </source>
</reference>
<dbReference type="EMBL" id="AP018042">
    <property type="protein sequence ID" value="BAX79750.1"/>
    <property type="molecule type" value="Genomic_DNA"/>
</dbReference>
<accession>A0A1Y1CHI9</accession>
<dbReference type="PANTHER" id="PTHR43415:SF3">
    <property type="entry name" value="GNAT-FAMILY ACETYLTRANSFERASE"/>
    <property type="match status" value="1"/>
</dbReference>
<evidence type="ECO:0000313" key="2">
    <source>
        <dbReference type="EMBL" id="BAX79750.1"/>
    </source>
</evidence>
<gene>
    <name evidence="2" type="ORF">ALGA_1366</name>
</gene>
<organism evidence="2 3">
    <name type="scientific">Labilibaculum antarcticum</name>
    <dbReference type="NCBI Taxonomy" id="1717717"/>
    <lineage>
        <taxon>Bacteria</taxon>
        <taxon>Pseudomonadati</taxon>
        <taxon>Bacteroidota</taxon>
        <taxon>Bacteroidia</taxon>
        <taxon>Marinilabiliales</taxon>
        <taxon>Marinifilaceae</taxon>
        <taxon>Labilibaculum</taxon>
    </lineage>
</organism>
<dbReference type="Gene3D" id="3.40.630.30">
    <property type="match status" value="1"/>
</dbReference>
<proteinExistence type="predicted"/>
<protein>
    <submittedName>
        <fullName evidence="2">N-acetyltransferase</fullName>
    </submittedName>
</protein>
<dbReference type="RefSeq" id="WP_096428636.1">
    <property type="nucleotide sequence ID" value="NZ_AP018042.1"/>
</dbReference>
<evidence type="ECO:0000259" key="1">
    <source>
        <dbReference type="PROSITE" id="PS51186"/>
    </source>
</evidence>
<dbReference type="GO" id="GO:0016747">
    <property type="term" value="F:acyltransferase activity, transferring groups other than amino-acyl groups"/>
    <property type="evidence" value="ECO:0007669"/>
    <property type="project" value="InterPro"/>
</dbReference>